<dbReference type="GO" id="GO:0004519">
    <property type="term" value="F:endonuclease activity"/>
    <property type="evidence" value="ECO:0007669"/>
    <property type="project" value="TreeGrafter"/>
</dbReference>
<dbReference type="Pfam" id="PF26286">
    <property type="entry name" value="UBA_10"/>
    <property type="match status" value="1"/>
</dbReference>
<evidence type="ECO:0000313" key="2">
    <source>
        <dbReference type="Proteomes" id="UP000076837"/>
    </source>
</evidence>
<dbReference type="Gene3D" id="3.30.1370.110">
    <property type="match status" value="1"/>
</dbReference>
<dbReference type="InterPro" id="IPR002625">
    <property type="entry name" value="Smr_dom"/>
</dbReference>
<sequence length="557" mass="60001">MDEHLRILEVGARGPGCTTLLTSMQQEYCPPIDPALVAAFYSDFADAPNALALARELLDPIKASATAEQLTEFDASGSSGGPVRDSLVKHSSDLESNADTWATRTTLTDATHLSNDLSALSLDGRSATGSDESWDGGYYKDTEQFDTKTKEQLLADTFPNLRPELVSYTLKKCGDDLSKATDELLNHVYFEDARTSPTEETGLVAKGIDAFFEGHHVPEKSKKGKGKRKQKVSLYSMNSANSSGTDLSGAATPNRWQNSSRDVGFITARTKLPAKAVSSLYHEKAASLSATILAFVNKDMKAHEKEEPDAGFVVDAMTLNEDFPSIGLDQALALVRLADGSPDKARDMAKALTEQPASETGGRGGIQLDLRYAPVNLNDDEPQSSRLPALPSSIRPHSTASIGLRRSEAYQKAAEAHRKGRSGNGYMKAAAGYYSQEARDLGANMKVMSQTDADAFVAQQSSTTILDLHGVTVADATRIAKQRTRMWWDSLGEQRIAEYGGARGGVGSYRIVVGLGRHSVDGRGRLGPAVVKALVKEGWKVEVGSGELLVTGLNRRR</sequence>
<dbReference type="PROSITE" id="PS50828">
    <property type="entry name" value="SMR"/>
    <property type="match status" value="1"/>
</dbReference>
<dbReference type="InterPro" id="IPR058864">
    <property type="entry name" value="UBA_10"/>
</dbReference>
<protein>
    <submittedName>
        <fullName evidence="1">Uncharacterized protein</fullName>
    </submittedName>
</protein>
<dbReference type="STRING" id="5454.A0A163AG84"/>
<dbReference type="PANTHER" id="PTHR46535:SF1">
    <property type="entry name" value="NEDD4-BINDING PROTEIN 2"/>
    <property type="match status" value="1"/>
</dbReference>
<dbReference type="InterPro" id="IPR052772">
    <property type="entry name" value="Endo/PolyKinase_Domain-Protein"/>
</dbReference>
<dbReference type="Proteomes" id="UP000076837">
    <property type="component" value="Unassembled WGS sequence"/>
</dbReference>
<dbReference type="InterPro" id="IPR036063">
    <property type="entry name" value="Smr_dom_sf"/>
</dbReference>
<reference evidence="1 2" key="1">
    <citation type="journal article" date="2016" name="Sci. Rep.">
        <title>Draft genome sequencing and secretome analysis of fungal phytopathogen Ascochyta rabiei provides insight into the necrotrophic effector repertoire.</title>
        <authorList>
            <person name="Verma S."/>
            <person name="Gazara R.K."/>
            <person name="Nizam S."/>
            <person name="Parween S."/>
            <person name="Chattopadhyay D."/>
            <person name="Verma P.K."/>
        </authorList>
    </citation>
    <scope>NUCLEOTIDE SEQUENCE [LARGE SCALE GENOMIC DNA]</scope>
    <source>
        <strain evidence="1 2">ArDII</strain>
    </source>
</reference>
<dbReference type="EMBL" id="JYNV01000254">
    <property type="protein sequence ID" value="KZM21171.1"/>
    <property type="molecule type" value="Genomic_DNA"/>
</dbReference>
<dbReference type="SUPFAM" id="SSF46934">
    <property type="entry name" value="UBA-like"/>
    <property type="match status" value="1"/>
</dbReference>
<dbReference type="AlphaFoldDB" id="A0A163AG84"/>
<accession>A0A163AG84</accession>
<dbReference type="OrthoDB" id="443981at2759"/>
<dbReference type="CDD" id="cd14279">
    <property type="entry name" value="CUE"/>
    <property type="match status" value="1"/>
</dbReference>
<dbReference type="SUPFAM" id="SSF160443">
    <property type="entry name" value="SMR domain-like"/>
    <property type="match status" value="1"/>
</dbReference>
<keyword evidence="2" id="KW-1185">Reference proteome</keyword>
<dbReference type="PANTHER" id="PTHR46535">
    <property type="entry name" value="NEDD4-BINDING PROTEIN 2"/>
    <property type="match status" value="1"/>
</dbReference>
<evidence type="ECO:0000313" key="1">
    <source>
        <dbReference type="EMBL" id="KZM21171.1"/>
    </source>
</evidence>
<organism evidence="1 2">
    <name type="scientific">Didymella rabiei</name>
    <name type="common">Chickpea ascochyta blight fungus</name>
    <name type="synonym">Mycosphaerella rabiei</name>
    <dbReference type="NCBI Taxonomy" id="5454"/>
    <lineage>
        <taxon>Eukaryota</taxon>
        <taxon>Fungi</taxon>
        <taxon>Dikarya</taxon>
        <taxon>Ascomycota</taxon>
        <taxon>Pezizomycotina</taxon>
        <taxon>Dothideomycetes</taxon>
        <taxon>Pleosporomycetidae</taxon>
        <taxon>Pleosporales</taxon>
        <taxon>Pleosporineae</taxon>
        <taxon>Didymellaceae</taxon>
        <taxon>Ascochyta</taxon>
    </lineage>
</organism>
<name>A0A163AG84_DIDRA</name>
<comment type="caution">
    <text evidence="1">The sequence shown here is derived from an EMBL/GenBank/DDBJ whole genome shotgun (WGS) entry which is preliminary data.</text>
</comment>
<proteinExistence type="predicted"/>
<dbReference type="GO" id="GO:0005634">
    <property type="term" value="C:nucleus"/>
    <property type="evidence" value="ECO:0007669"/>
    <property type="project" value="TreeGrafter"/>
</dbReference>
<gene>
    <name evidence="1" type="ORF">ST47_g7674</name>
</gene>
<dbReference type="InterPro" id="IPR009060">
    <property type="entry name" value="UBA-like_sf"/>
</dbReference>